<evidence type="ECO:0000313" key="6">
    <source>
        <dbReference type="Proteomes" id="UP000471298"/>
    </source>
</evidence>
<protein>
    <recommendedName>
        <fullName evidence="4">Putative pterin-4-alpha-carbinolamine dehydratase</fullName>
        <shortName evidence="4">PHS</shortName>
        <ecNumber evidence="4">4.2.1.96</ecNumber>
    </recommendedName>
    <alternativeName>
        <fullName evidence="4">4-alpha-hydroxy-tetrahydropterin dehydratase</fullName>
    </alternativeName>
    <alternativeName>
        <fullName evidence="4">Pterin carbinolamine dehydratase</fullName>
        <shortName evidence="4">PCD</shortName>
    </alternativeName>
</protein>
<dbReference type="EMBL" id="WHNW01000001">
    <property type="protein sequence ID" value="MPV85400.1"/>
    <property type="molecule type" value="Genomic_DNA"/>
</dbReference>
<keyword evidence="3 4" id="KW-0456">Lyase</keyword>
<dbReference type="GO" id="GO:0006729">
    <property type="term" value="P:tetrahydrobiopterin biosynthetic process"/>
    <property type="evidence" value="ECO:0007669"/>
    <property type="project" value="InterPro"/>
</dbReference>
<dbReference type="InParanoid" id="A0A6N7EV45"/>
<dbReference type="SUPFAM" id="SSF55248">
    <property type="entry name" value="PCD-like"/>
    <property type="match status" value="1"/>
</dbReference>
<gene>
    <name evidence="5" type="ORF">GCU85_01455</name>
</gene>
<proteinExistence type="inferred from homology"/>
<dbReference type="InterPro" id="IPR001533">
    <property type="entry name" value="Pterin_deHydtase"/>
</dbReference>
<comment type="catalytic activity">
    <reaction evidence="1 4">
        <text>(4aS,6R)-4a-hydroxy-L-erythro-5,6,7,8-tetrahydrobiopterin = (6R)-L-erythro-6,7-dihydrobiopterin + H2O</text>
        <dbReference type="Rhea" id="RHEA:11920"/>
        <dbReference type="ChEBI" id="CHEBI:15377"/>
        <dbReference type="ChEBI" id="CHEBI:15642"/>
        <dbReference type="ChEBI" id="CHEBI:43120"/>
        <dbReference type="EC" id="4.2.1.96"/>
    </reaction>
</comment>
<evidence type="ECO:0000313" key="5">
    <source>
        <dbReference type="EMBL" id="MPV85400.1"/>
    </source>
</evidence>
<evidence type="ECO:0000256" key="4">
    <source>
        <dbReference type="HAMAP-Rule" id="MF_00434"/>
    </source>
</evidence>
<dbReference type="RefSeq" id="WP_152808595.1">
    <property type="nucleotide sequence ID" value="NZ_WHNW01000001.1"/>
</dbReference>
<dbReference type="EC" id="4.2.1.96" evidence="4"/>
<dbReference type="Proteomes" id="UP000471298">
    <property type="component" value="Unassembled WGS sequence"/>
</dbReference>
<dbReference type="Pfam" id="PF01329">
    <property type="entry name" value="Pterin_4a"/>
    <property type="match status" value="1"/>
</dbReference>
<dbReference type="GO" id="GO:0008124">
    <property type="term" value="F:4-alpha-hydroxytetrahydrobiopterin dehydratase activity"/>
    <property type="evidence" value="ECO:0007669"/>
    <property type="project" value="UniProtKB-UniRule"/>
</dbReference>
<name>A0A6N7EV45_9GAMM</name>
<sequence length="114" mass="12843">MTEKPTPDTHHALSEAAAQAALATLNASIDPSMAQSQTHWQIKDNWLCKTFTFKHFRAAFAFMTECALLAEKANHHPDWSNSYRTVTINLTSHDVNALSQRDFMLAKQIETIVN</sequence>
<dbReference type="InterPro" id="IPR036428">
    <property type="entry name" value="PCD_sf"/>
</dbReference>
<dbReference type="PANTHER" id="PTHR12599:SF0">
    <property type="entry name" value="PTERIN-4-ALPHA-CARBINOLAMINE DEHYDRATASE"/>
    <property type="match status" value="1"/>
</dbReference>
<evidence type="ECO:0000256" key="1">
    <source>
        <dbReference type="ARBA" id="ARBA00001554"/>
    </source>
</evidence>
<comment type="similarity">
    <text evidence="2 4">Belongs to the pterin-4-alpha-carbinolamine dehydratase family.</text>
</comment>
<dbReference type="Gene3D" id="3.30.1360.20">
    <property type="entry name" value="Transcriptional coactivator/pterin dehydratase"/>
    <property type="match status" value="1"/>
</dbReference>
<organism evidence="5 6">
    <name type="scientific">Ostreibacterium oceani</name>
    <dbReference type="NCBI Taxonomy" id="2654998"/>
    <lineage>
        <taxon>Bacteria</taxon>
        <taxon>Pseudomonadati</taxon>
        <taxon>Pseudomonadota</taxon>
        <taxon>Gammaproteobacteria</taxon>
        <taxon>Cardiobacteriales</taxon>
        <taxon>Ostreibacteriaceae</taxon>
        <taxon>Ostreibacterium</taxon>
    </lineage>
</organism>
<reference evidence="5 6" key="1">
    <citation type="submission" date="2019-10" db="EMBL/GenBank/DDBJ databases">
        <title>Cardiobacteriales fam. a chemoheterotrophic member of the order Cardiobacteriales, and proposal of Cardiobacteriales fam. nov.</title>
        <authorList>
            <person name="Wang C."/>
        </authorList>
    </citation>
    <scope>NUCLEOTIDE SEQUENCE [LARGE SCALE GENOMIC DNA]</scope>
    <source>
        <strain evidence="5 6">ML27</strain>
    </source>
</reference>
<evidence type="ECO:0000256" key="2">
    <source>
        <dbReference type="ARBA" id="ARBA00006472"/>
    </source>
</evidence>
<dbReference type="AlphaFoldDB" id="A0A6N7EV45"/>
<comment type="caution">
    <text evidence="5">The sequence shown here is derived from an EMBL/GenBank/DDBJ whole genome shotgun (WGS) entry which is preliminary data.</text>
</comment>
<dbReference type="HAMAP" id="MF_00434">
    <property type="entry name" value="Pterin_4_alpha"/>
    <property type="match status" value="1"/>
</dbReference>
<evidence type="ECO:0000256" key="3">
    <source>
        <dbReference type="ARBA" id="ARBA00023239"/>
    </source>
</evidence>
<accession>A0A6N7EV45</accession>
<keyword evidence="6" id="KW-1185">Reference proteome</keyword>
<dbReference type="PANTHER" id="PTHR12599">
    <property type="entry name" value="PTERIN-4-ALPHA-CARBINOLAMINE DEHYDRATASE"/>
    <property type="match status" value="1"/>
</dbReference>